<evidence type="ECO:0000313" key="2">
    <source>
        <dbReference type="Proteomes" id="UP000003803"/>
    </source>
</evidence>
<dbReference type="HOGENOM" id="CLU_1431843_0_0_9"/>
<gene>
    <name evidence="1" type="ORF">ANACOL_02394</name>
</gene>
<dbReference type="EMBL" id="ABGD02000019">
    <property type="protein sequence ID" value="EDS10840.1"/>
    <property type="molecule type" value="Genomic_DNA"/>
</dbReference>
<proteinExistence type="predicted"/>
<dbReference type="Proteomes" id="UP000003803">
    <property type="component" value="Unassembled WGS sequence"/>
</dbReference>
<evidence type="ECO:0000313" key="1">
    <source>
        <dbReference type="EMBL" id="EDS10840.1"/>
    </source>
</evidence>
<reference evidence="1" key="1">
    <citation type="submission" date="2007-11" db="EMBL/GenBank/DDBJ databases">
        <authorList>
            <person name="Fulton L."/>
            <person name="Clifton S."/>
            <person name="Fulton B."/>
            <person name="Xu J."/>
            <person name="Minx P."/>
            <person name="Pepin K.H."/>
            <person name="Johnson M."/>
            <person name="Thiruvilangam P."/>
            <person name="Bhonagiri V."/>
            <person name="Nash W.E."/>
            <person name="Mardis E.R."/>
            <person name="Wilson R.K."/>
        </authorList>
    </citation>
    <scope>NUCLEOTIDE SEQUENCE [LARGE SCALE GENOMIC DNA]</scope>
    <source>
        <strain evidence="1">DSM 17241</strain>
    </source>
</reference>
<organism evidence="1 2">
    <name type="scientific">Anaerotruncus colihominis DSM 17241</name>
    <dbReference type="NCBI Taxonomy" id="445972"/>
    <lineage>
        <taxon>Bacteria</taxon>
        <taxon>Bacillati</taxon>
        <taxon>Bacillota</taxon>
        <taxon>Clostridia</taxon>
        <taxon>Eubacteriales</taxon>
        <taxon>Oscillospiraceae</taxon>
        <taxon>Anaerotruncus</taxon>
    </lineage>
</organism>
<sequence length="189" mass="20590">MAAVKVPAAEGRIAIGRIGDDKAAAVARPLAKLRDLWEKAERGTAGQRRAALLGQIDHRGGVRHAIAKRLIDKNRLAGAQASQRERLVRFSAPQRDDDAVTAFDNFFGPVTERLQPAFRHAPVDPFGAVAAPEGNGPHPGKQGRGVDQGTEKLGVFALRADDANFHARASRQLQFKDRGCLRKSRQFLF</sequence>
<name>B0PC85_9FIRM</name>
<dbReference type="AlphaFoldDB" id="B0PC85"/>
<reference evidence="1" key="2">
    <citation type="submission" date="2013-09" db="EMBL/GenBank/DDBJ databases">
        <title>Draft genome sequence of Anaerotruncus colihominis(DSM 17241).</title>
        <authorList>
            <person name="Sudarsanam P."/>
            <person name="Ley R."/>
            <person name="Guruge J."/>
            <person name="Turnbaugh P.J."/>
            <person name="Mahowald M."/>
            <person name="Liep D."/>
            <person name="Gordon J."/>
        </authorList>
    </citation>
    <scope>NUCLEOTIDE SEQUENCE</scope>
    <source>
        <strain evidence="1">DSM 17241</strain>
    </source>
</reference>
<keyword evidence="2" id="KW-1185">Reference proteome</keyword>
<accession>B0PC85</accession>
<comment type="caution">
    <text evidence="1">The sequence shown here is derived from an EMBL/GenBank/DDBJ whole genome shotgun (WGS) entry which is preliminary data.</text>
</comment>
<protein>
    <submittedName>
        <fullName evidence="1">Uncharacterized protein</fullName>
    </submittedName>
</protein>